<comment type="caution">
    <text evidence="2">The sequence shown here is derived from an EMBL/GenBank/DDBJ whole genome shotgun (WGS) entry which is preliminary data.</text>
</comment>
<dbReference type="AlphaFoldDB" id="A0A7Y5ZYX9"/>
<feature type="transmembrane region" description="Helical" evidence="1">
    <location>
        <begin position="144"/>
        <end position="165"/>
    </location>
</feature>
<feature type="transmembrane region" description="Helical" evidence="1">
    <location>
        <begin position="172"/>
        <end position="194"/>
    </location>
</feature>
<organism evidence="2 3">
    <name type="scientific">Cellulomonas humilata</name>
    <dbReference type="NCBI Taxonomy" id="144055"/>
    <lineage>
        <taxon>Bacteria</taxon>
        <taxon>Bacillati</taxon>
        <taxon>Actinomycetota</taxon>
        <taxon>Actinomycetes</taxon>
        <taxon>Micrococcales</taxon>
        <taxon>Cellulomonadaceae</taxon>
        <taxon>Cellulomonas</taxon>
    </lineage>
</organism>
<sequence length="246" mass="25954">MSIDTARLPSRSSVRGTATWLLWMNLYLAAWAWGMAIVVVTGALVVINQVGEVNNSVMAFARQGAIWFPFSVLIAITAAYLPVHIAAGLTRRSLALGSLLAAGGLALVYGVVFALLLVVERAVFDAFGWQWRIVEGLSPDSADVATLFVSSTLLFLVAYVSGLLVGMSYQRLGGWWGTLALPLTAGPILLVSALLAQDAGPFSTSVWFGGDQPLLVGSAVTLLIAGLMAVAFDRLTRGASVPNRTS</sequence>
<evidence type="ECO:0000256" key="1">
    <source>
        <dbReference type="SAM" id="Phobius"/>
    </source>
</evidence>
<keyword evidence="3" id="KW-1185">Reference proteome</keyword>
<accession>A0A7Y5ZYX9</accession>
<name>A0A7Y5ZYX9_9CELL</name>
<keyword evidence="1" id="KW-0812">Transmembrane</keyword>
<keyword evidence="1" id="KW-0472">Membrane</keyword>
<reference evidence="2 3" key="1">
    <citation type="submission" date="2020-05" db="EMBL/GenBank/DDBJ databases">
        <title>Genome Sequencing of Type Strains.</title>
        <authorList>
            <person name="Lemaire J.F."/>
            <person name="Inderbitzin P."/>
            <person name="Gregorio O.A."/>
            <person name="Collins S.B."/>
            <person name="Wespe N."/>
            <person name="Knight-Connoni V."/>
        </authorList>
    </citation>
    <scope>NUCLEOTIDE SEQUENCE [LARGE SCALE GENOMIC DNA]</scope>
    <source>
        <strain evidence="2 3">ATCC 25174</strain>
    </source>
</reference>
<proteinExistence type="predicted"/>
<dbReference type="Proteomes" id="UP000565724">
    <property type="component" value="Unassembled WGS sequence"/>
</dbReference>
<feature type="transmembrane region" description="Helical" evidence="1">
    <location>
        <begin position="99"/>
        <end position="124"/>
    </location>
</feature>
<evidence type="ECO:0000313" key="2">
    <source>
        <dbReference type="EMBL" id="NUU16666.1"/>
    </source>
</evidence>
<protein>
    <submittedName>
        <fullName evidence="2">Uncharacterized protein</fullName>
    </submittedName>
</protein>
<feature type="transmembrane region" description="Helical" evidence="1">
    <location>
        <begin position="214"/>
        <end position="232"/>
    </location>
</feature>
<dbReference type="RefSeq" id="WP_175346545.1">
    <property type="nucleotide sequence ID" value="NZ_JABMCI010000053.1"/>
</dbReference>
<feature type="transmembrane region" description="Helical" evidence="1">
    <location>
        <begin position="66"/>
        <end position="87"/>
    </location>
</feature>
<evidence type="ECO:0000313" key="3">
    <source>
        <dbReference type="Proteomes" id="UP000565724"/>
    </source>
</evidence>
<feature type="transmembrane region" description="Helical" evidence="1">
    <location>
        <begin position="20"/>
        <end position="46"/>
    </location>
</feature>
<keyword evidence="1" id="KW-1133">Transmembrane helix</keyword>
<dbReference type="EMBL" id="JABMCI010000053">
    <property type="protein sequence ID" value="NUU16666.1"/>
    <property type="molecule type" value="Genomic_DNA"/>
</dbReference>
<gene>
    <name evidence="2" type="ORF">HP550_05315</name>
</gene>